<evidence type="ECO:0000313" key="5">
    <source>
        <dbReference type="EMBL" id="EGU54441.1"/>
    </source>
</evidence>
<gene>
    <name evidence="4" type="ORF">IX91_25995</name>
    <name evidence="5" type="ORF">VITU9109_02667</name>
</gene>
<dbReference type="PATRIC" id="fig|1051646.9.peg.5070"/>
<dbReference type="InterPro" id="IPR018145">
    <property type="entry name" value="CagE_TrbE_VirB_cntrl_dom"/>
</dbReference>
<proteinExistence type="inferred from homology"/>
<evidence type="ECO:0000259" key="3">
    <source>
        <dbReference type="Pfam" id="PF03135"/>
    </source>
</evidence>
<dbReference type="PANTHER" id="PTHR30121:SF6">
    <property type="entry name" value="SLR6007 PROTEIN"/>
    <property type="match status" value="1"/>
</dbReference>
<dbReference type="RefSeq" id="WP_004745233.1">
    <property type="nucleotide sequence ID" value="NZ_AFWI01000154.1"/>
</dbReference>
<protein>
    <submittedName>
        <fullName evidence="4">Conjugal transfer protein TraE</fullName>
    </submittedName>
</protein>
<dbReference type="HOGENOM" id="CLU_008341_3_1_6"/>
<sequence>MATIQLEGIPFESESKKSLEAAFLTVRGVFNQLATKYGGRLAVWTHIVKTEDELSTKYDFSGNQFMQTLSDKYIGSFSGSTFFSTSYYITLVYQYDEALNLAVNEFEEVLRTVTTQLKRFNSHMLGVNDDGSSCSNVEFLSQLLNNNRRSIPMVENKIKDIIGHSDWHFGYDTLEIRNADTQTSKYAVFYEVDSMPATTEMGMWDFLLTQQCEFVITQSMFLFKAPKTIRILEEQMNQIESTDANHTELLELEIAKDAVVSGNACFGDYHCSIAVFNEDQALLVKKASEFAGEFGARNTLLKRSNLKSAFSFLSALPASKERITPSPRTTANLASTFSIHNYSKGKQYGNPIGDGTALMPLKTLSDTIFHLNCHASEPGKNVVGKKYAGHVMLLGASGAGKTTTEGVLVGFLTRWNPQIFAIDYNRSTELFIRAYGGQYFCFDEGVDSGLNPFQLEDTPSLRSFLNRLCYRLCSNNEGFLSELEEMEVKAGIDSVMLLDHEHRGLSALLSTIQQPSLRARLSKWCHSEGGQYAWCLDSPLNKFNPETMDKIGFDTTLLLDDGGHPACEAVLATLFYIKELMQKEGRLLCTIVEEFWMPANYPLTQNLMKKVLKAGRLKSEFMILSSQSPEDAIDCKIFAPIVQQTATKIFLPNPDAEFESYQKCGLSYTEFKELSLLDKQSRIFLVKQSHNSCFARLDLHGYDNHLPIISGTTEDISLCEEIRQEHGDKPDVWIPLLLQAIKEREEKKSEKVSNSSGATSNTSS</sequence>
<comment type="similarity">
    <text evidence="1">Belongs to the TrbE/VirB4 family.</text>
</comment>
<evidence type="ECO:0000313" key="4">
    <source>
        <dbReference type="EMBL" id="AIW17512.1"/>
    </source>
</evidence>
<dbReference type="Proteomes" id="UP000030071">
    <property type="component" value="Plasmid p48"/>
</dbReference>
<dbReference type="GO" id="GO:0005524">
    <property type="term" value="F:ATP binding"/>
    <property type="evidence" value="ECO:0007669"/>
    <property type="project" value="InterPro"/>
</dbReference>
<feature type="compositionally biased region" description="Low complexity" evidence="2">
    <location>
        <begin position="752"/>
        <end position="764"/>
    </location>
</feature>
<name>F9T6N6_9VIBR</name>
<dbReference type="SUPFAM" id="SSF52540">
    <property type="entry name" value="P-loop containing nucleoside triphosphate hydrolases"/>
    <property type="match status" value="1"/>
</dbReference>
<evidence type="ECO:0000313" key="6">
    <source>
        <dbReference type="Proteomes" id="UP000003836"/>
    </source>
</evidence>
<dbReference type="Proteomes" id="UP000003836">
    <property type="component" value="Unassembled WGS sequence"/>
</dbReference>
<feature type="region of interest" description="Disordered" evidence="2">
    <location>
        <begin position="745"/>
        <end position="764"/>
    </location>
</feature>
<evidence type="ECO:0000256" key="1">
    <source>
        <dbReference type="ARBA" id="ARBA00006512"/>
    </source>
</evidence>
<dbReference type="InterPro" id="IPR027417">
    <property type="entry name" value="P-loop_NTPase"/>
</dbReference>
<dbReference type="InterPro" id="IPR051162">
    <property type="entry name" value="T4SS_component"/>
</dbReference>
<keyword evidence="6" id="KW-1185">Reference proteome</keyword>
<geneLocation type="plasmid" evidence="4 7">
    <name>p48</name>
</geneLocation>
<dbReference type="Gene3D" id="3.40.50.300">
    <property type="entry name" value="P-loop containing nucleotide triphosphate hydrolases"/>
    <property type="match status" value="1"/>
</dbReference>
<dbReference type="eggNOG" id="COG3451">
    <property type="taxonomic scope" value="Bacteria"/>
</dbReference>
<dbReference type="PANTHER" id="PTHR30121">
    <property type="entry name" value="UNCHARACTERIZED PROTEIN YJGR-RELATED"/>
    <property type="match status" value="1"/>
</dbReference>
<organism evidence="4 7">
    <name type="scientific">Vibrio tubiashii ATCC 19109</name>
    <dbReference type="NCBI Taxonomy" id="1051646"/>
    <lineage>
        <taxon>Bacteria</taxon>
        <taxon>Pseudomonadati</taxon>
        <taxon>Pseudomonadota</taxon>
        <taxon>Gammaproteobacteria</taxon>
        <taxon>Vibrionales</taxon>
        <taxon>Vibrionaceae</taxon>
        <taxon>Vibrio</taxon>
        <taxon>Vibrio oreintalis group</taxon>
    </lineage>
</organism>
<feature type="domain" description="CagE TrbE VirB component of type IV transporter system central" evidence="3">
    <location>
        <begin position="130"/>
        <end position="319"/>
    </location>
</feature>
<dbReference type="AlphaFoldDB" id="F9T6N6"/>
<evidence type="ECO:0000256" key="2">
    <source>
        <dbReference type="SAM" id="MobiDB-lite"/>
    </source>
</evidence>
<dbReference type="Pfam" id="PF03135">
    <property type="entry name" value="CagE_TrbE_VirB"/>
    <property type="match status" value="1"/>
</dbReference>
<dbReference type="EMBL" id="AFWI01000154">
    <property type="protein sequence ID" value="EGU54441.1"/>
    <property type="molecule type" value="Genomic_DNA"/>
</dbReference>
<keyword evidence="4" id="KW-0614">Plasmid</keyword>
<reference evidence="4 7" key="3">
    <citation type="submission" date="2014-08" db="EMBL/GenBank/DDBJ databases">
        <title>First Complete Genome Sequence of the Shellfish Pathogen Vibrio tubiashii.</title>
        <authorList>
            <person name="Richards G.P."/>
            <person name="Needleman D.S."/>
            <person name="Watson M.A."/>
            <person name="Bono J.L."/>
        </authorList>
    </citation>
    <scope>NUCLEOTIDE SEQUENCE [LARGE SCALE GENOMIC DNA]</scope>
    <source>
        <strain evidence="4 7">ATCC 19109</strain>
        <plasmid evidence="4">p48</plasmid>
        <plasmid evidence="7">Plasmid p48</plasmid>
    </source>
</reference>
<reference evidence="5 6" key="2">
    <citation type="journal article" date="2012" name="Int. J. Syst. Evol. Microbiol.">
        <title>Vibrio caribbeanicus sp. nov., isolated from the marine sponge Scleritoderma cyanea.</title>
        <authorList>
            <person name="Hoffmann M."/>
            <person name="Monday S.R."/>
            <person name="Allard M.W."/>
            <person name="Strain E.A."/>
            <person name="Whittaker P."/>
            <person name="Naum M."/>
            <person name="McCarthy P.J."/>
            <person name="Lopez J.V."/>
            <person name="Fischer M."/>
            <person name="Brown E.W."/>
        </authorList>
    </citation>
    <scope>NUCLEOTIDE SEQUENCE [LARGE SCALE GENOMIC DNA]</scope>
    <source>
        <strain evidence="5 6">ATCC 19109</strain>
    </source>
</reference>
<evidence type="ECO:0000313" key="7">
    <source>
        <dbReference type="Proteomes" id="UP000030071"/>
    </source>
</evidence>
<dbReference type="EMBL" id="CP009359">
    <property type="protein sequence ID" value="AIW17512.1"/>
    <property type="molecule type" value="Genomic_DNA"/>
</dbReference>
<dbReference type="GeneID" id="23448179"/>
<dbReference type="KEGG" id="vtu:IX91_25995"/>
<accession>F9T6N6</accession>
<reference evidence="5" key="1">
    <citation type="submission" date="2011-08" db="EMBL/GenBank/DDBJ databases">
        <authorList>
            <person name="Hoffman M."/>
            <person name="Strain E.A."/>
            <person name="Brown E."/>
            <person name="Allard M.W."/>
        </authorList>
    </citation>
    <scope>NUCLEOTIDE SEQUENCE</scope>
    <source>
        <strain evidence="5">ATCC 19109</strain>
    </source>
</reference>